<keyword evidence="2" id="KW-0479">Metal-binding</keyword>
<evidence type="ECO:0000256" key="2">
    <source>
        <dbReference type="ARBA" id="ARBA00022723"/>
    </source>
</evidence>
<comment type="similarity">
    <text evidence="1">Belongs to the Gfa family.</text>
</comment>
<dbReference type="Pfam" id="PF04828">
    <property type="entry name" value="GFA"/>
    <property type="match status" value="1"/>
</dbReference>
<protein>
    <recommendedName>
        <fullName evidence="6">CENP-V/GFA domain-containing protein</fullName>
    </recommendedName>
</protein>
<name>A0A175W0Y9_9PEZI</name>
<dbReference type="VEuPathDB" id="FungiDB:MMYC01_207206"/>
<sequence length="418" mass="45914">MDASKTIIISCHCGQTRQTLALRGNGDPFSDVLFCHCDTCRHVTGQLFTSYLPLSPVPRPNARVLQAHPTTPRETRYFCPACGCHVFRLKHPSDQAAEEWDVATGVILDAPEPDPSTAQPKEWRHRHINDTKDGGLSIWMPNAEALPPTIPHLEPDDSPLLASCHCKLVSLSITRPSRPVSSYPDSPFPDLLLPYCSTPPSTVANPSKSKWYLRETPPPPSHPGTTTHPEYRYRYLAGTCACASCRLTSGFEIQSWAFIPLQNIRIKIRISPGSAPIPNPNPHPGPITTDTDTVTDTNEDTDTATHSDGYVPLDFASPATTLRIGSYSSSPNVARDFCRRCGATLFWHDTHRAQLIDVSAGLLGAAGARAEDWLEWWTGRTSFSEEAGKGRQRGALRFGEGVVKGLEACLMRSRGPRE</sequence>
<dbReference type="GO" id="GO:0016846">
    <property type="term" value="F:carbon-sulfur lyase activity"/>
    <property type="evidence" value="ECO:0007669"/>
    <property type="project" value="InterPro"/>
</dbReference>
<keyword evidence="3" id="KW-0862">Zinc</keyword>
<evidence type="ECO:0000313" key="8">
    <source>
        <dbReference type="Proteomes" id="UP000078237"/>
    </source>
</evidence>
<dbReference type="EMBL" id="LCTW02000163">
    <property type="protein sequence ID" value="KXX77388.1"/>
    <property type="molecule type" value="Genomic_DNA"/>
</dbReference>
<evidence type="ECO:0000259" key="6">
    <source>
        <dbReference type="PROSITE" id="PS51891"/>
    </source>
</evidence>
<evidence type="ECO:0000256" key="3">
    <source>
        <dbReference type="ARBA" id="ARBA00022833"/>
    </source>
</evidence>
<feature type="domain" description="CENP-V/GFA" evidence="6">
    <location>
        <begin position="7"/>
        <end position="122"/>
    </location>
</feature>
<dbReference type="OrthoDB" id="5422068at2759"/>
<feature type="region of interest" description="Disordered" evidence="5">
    <location>
        <begin position="206"/>
        <end position="226"/>
    </location>
</feature>
<dbReference type="AlphaFoldDB" id="A0A175W0Y9"/>
<dbReference type="GO" id="GO:0046872">
    <property type="term" value="F:metal ion binding"/>
    <property type="evidence" value="ECO:0007669"/>
    <property type="project" value="UniProtKB-KW"/>
</dbReference>
<evidence type="ECO:0000313" key="7">
    <source>
        <dbReference type="EMBL" id="KXX77388.1"/>
    </source>
</evidence>
<keyword evidence="4" id="KW-0456">Lyase</keyword>
<dbReference type="PANTHER" id="PTHR33337">
    <property type="entry name" value="GFA DOMAIN-CONTAINING PROTEIN"/>
    <property type="match status" value="1"/>
</dbReference>
<evidence type="ECO:0000256" key="1">
    <source>
        <dbReference type="ARBA" id="ARBA00005495"/>
    </source>
</evidence>
<dbReference type="SUPFAM" id="SSF51316">
    <property type="entry name" value="Mss4-like"/>
    <property type="match status" value="3"/>
</dbReference>
<gene>
    <name evidence="7" type="ORF">MMYC01_207206</name>
</gene>
<keyword evidence="8" id="KW-1185">Reference proteome</keyword>
<dbReference type="PROSITE" id="PS51891">
    <property type="entry name" value="CENP_V_GFA"/>
    <property type="match status" value="1"/>
</dbReference>
<dbReference type="Gene3D" id="3.90.1590.10">
    <property type="entry name" value="glutathione-dependent formaldehyde- activating enzyme (gfa)"/>
    <property type="match status" value="2"/>
</dbReference>
<organism evidence="7 8">
    <name type="scientific">Madurella mycetomatis</name>
    <dbReference type="NCBI Taxonomy" id="100816"/>
    <lineage>
        <taxon>Eukaryota</taxon>
        <taxon>Fungi</taxon>
        <taxon>Dikarya</taxon>
        <taxon>Ascomycota</taxon>
        <taxon>Pezizomycotina</taxon>
        <taxon>Sordariomycetes</taxon>
        <taxon>Sordariomycetidae</taxon>
        <taxon>Sordariales</taxon>
        <taxon>Sordariales incertae sedis</taxon>
        <taxon>Madurella</taxon>
    </lineage>
</organism>
<dbReference type="PANTHER" id="PTHR33337:SF32">
    <property type="entry name" value="DUF636 DOMAIN PROTEIN (AFU_ORTHOLOGUE AFUA_7G04120)"/>
    <property type="match status" value="1"/>
</dbReference>
<dbReference type="InterPro" id="IPR006913">
    <property type="entry name" value="CENP-V/GFA"/>
</dbReference>
<reference evidence="7 8" key="1">
    <citation type="journal article" date="2016" name="Genome Announc.">
        <title>Genome Sequence of Madurella mycetomatis mm55, Isolated from a Human Mycetoma Case in Sudan.</title>
        <authorList>
            <person name="Smit S."/>
            <person name="Derks M.F."/>
            <person name="Bervoets S."/>
            <person name="Fahal A."/>
            <person name="van Leeuwen W."/>
            <person name="van Belkum A."/>
            <person name="van de Sande W.W."/>
        </authorList>
    </citation>
    <scope>NUCLEOTIDE SEQUENCE [LARGE SCALE GENOMIC DNA]</scope>
    <source>
        <strain evidence="8">mm55</strain>
    </source>
</reference>
<accession>A0A175W0Y9</accession>
<evidence type="ECO:0000256" key="5">
    <source>
        <dbReference type="SAM" id="MobiDB-lite"/>
    </source>
</evidence>
<proteinExistence type="inferred from homology"/>
<dbReference type="STRING" id="100816.A0A175W0Y9"/>
<evidence type="ECO:0000256" key="4">
    <source>
        <dbReference type="ARBA" id="ARBA00023239"/>
    </source>
</evidence>
<dbReference type="Proteomes" id="UP000078237">
    <property type="component" value="Unassembled WGS sequence"/>
</dbReference>
<dbReference type="InterPro" id="IPR011057">
    <property type="entry name" value="Mss4-like_sf"/>
</dbReference>
<comment type="caution">
    <text evidence="7">The sequence shown here is derived from an EMBL/GenBank/DDBJ whole genome shotgun (WGS) entry which is preliminary data.</text>
</comment>